<keyword evidence="8" id="KW-1185">Reference proteome</keyword>
<proteinExistence type="predicted"/>
<dbReference type="PROSITE" id="PS50011">
    <property type="entry name" value="PROTEIN_KINASE_DOM"/>
    <property type="match status" value="1"/>
</dbReference>
<dbReference type="InterPro" id="IPR000719">
    <property type="entry name" value="Prot_kinase_dom"/>
</dbReference>
<dbReference type="SUPFAM" id="SSF56112">
    <property type="entry name" value="Protein kinase-like (PK-like)"/>
    <property type="match status" value="1"/>
</dbReference>
<dbReference type="GO" id="GO:0016301">
    <property type="term" value="F:kinase activity"/>
    <property type="evidence" value="ECO:0007669"/>
    <property type="project" value="UniProtKB-KW"/>
</dbReference>
<dbReference type="Gene3D" id="1.10.510.10">
    <property type="entry name" value="Transferase(Phosphotransferase) domain 1"/>
    <property type="match status" value="1"/>
</dbReference>
<dbReference type="InterPro" id="IPR036457">
    <property type="entry name" value="PPM-type-like_dom_sf"/>
</dbReference>
<evidence type="ECO:0000256" key="1">
    <source>
        <dbReference type="ARBA" id="ARBA00022527"/>
    </source>
</evidence>
<keyword evidence="5" id="KW-0067">ATP-binding</keyword>
<dbReference type="InterPro" id="IPR011009">
    <property type="entry name" value="Kinase-like_dom_sf"/>
</dbReference>
<evidence type="ECO:0000256" key="5">
    <source>
        <dbReference type="ARBA" id="ARBA00022840"/>
    </source>
</evidence>
<keyword evidence="2" id="KW-0808">Transferase</keyword>
<dbReference type="Gene3D" id="3.60.40.10">
    <property type="entry name" value="PPM-type phosphatase domain"/>
    <property type="match status" value="1"/>
</dbReference>
<gene>
    <name evidence="7" type="ORF">QC825_07700</name>
</gene>
<dbReference type="RefSeq" id="WP_251589878.1">
    <property type="nucleotide sequence ID" value="NZ_JAMLJI010000001.1"/>
</dbReference>
<evidence type="ECO:0000313" key="7">
    <source>
        <dbReference type="EMBL" id="MDR5895950.1"/>
    </source>
</evidence>
<dbReference type="SMART" id="SM00220">
    <property type="entry name" value="S_TKc"/>
    <property type="match status" value="1"/>
</dbReference>
<dbReference type="EMBL" id="JARWAO010000003">
    <property type="protein sequence ID" value="MDR5895950.1"/>
    <property type="molecule type" value="Genomic_DNA"/>
</dbReference>
<accession>A0ABU1GV81</accession>
<evidence type="ECO:0000256" key="3">
    <source>
        <dbReference type="ARBA" id="ARBA00022741"/>
    </source>
</evidence>
<sequence>MEHAIQLSYGQAFVATDKRHHRSSMAVQVPVDDTLVSQGACALIADSTSKNAIARQAGDLSIRGFLADYYSTPEHWDVKTAATRVLRALNGWCFSQSRFVKGGGYVSSLSALVLKERQAHLFHAGDTLVFRLRGAEFEQISRDHVTDIGGYLYPSRALGMDASVDIDYLTLPLKQGDIFLFTTQAVRGTLLPSDYVSEIRRHAHSLDEACRYLAKAAAERASERGYDGHSFCFQMVRVDQLPEERVEAPNLHYGKLPIPPELNEGDRFEGFEVLEGLSPRGKARVYRVRDIDSGQHLIMKTPSPELALKDTYLKHFMLQQWVAERINSPFIVKSVAQKRPRRYLYYLMENVEGERLSTWLERHPNATLAQRLDIAQQLCKAVHALNRKNVLHQRICPSNIMLDQHDQVILIDFGTCHFLEQDSQETARELVREVGLTPHSAPEYALDGNISRRSDQYSLASVIYWMIAGHLPYGEGVLAVKSEADLEAMTYTPLSKPGSVLPPVLDETLERALMPKKPLRFRRLSELVYGLKLTRQAMHGPVKDDSLDVEPASLGDPARRWKWLTGLLIIALIASFWL</sequence>
<protein>
    <submittedName>
        <fullName evidence="7">Protein kinase</fullName>
    </submittedName>
</protein>
<keyword evidence="3" id="KW-0547">Nucleotide-binding</keyword>
<name>A0ABU1GV81_9GAMM</name>
<dbReference type="Gene3D" id="3.30.200.20">
    <property type="entry name" value="Phosphorylase Kinase, domain 1"/>
    <property type="match status" value="1"/>
</dbReference>
<organism evidence="7 8">
    <name type="scientific">Larsenimonas suaedae</name>
    <dbReference type="NCBI Taxonomy" id="1851019"/>
    <lineage>
        <taxon>Bacteria</taxon>
        <taxon>Pseudomonadati</taxon>
        <taxon>Pseudomonadota</taxon>
        <taxon>Gammaproteobacteria</taxon>
        <taxon>Oceanospirillales</taxon>
        <taxon>Halomonadaceae</taxon>
        <taxon>Larsenimonas</taxon>
    </lineage>
</organism>
<reference evidence="7 8" key="1">
    <citation type="submission" date="2023-04" db="EMBL/GenBank/DDBJ databases">
        <title>A long-awaited taxogenomic arrangement of the family Halomonadaceae.</title>
        <authorList>
            <person name="De La Haba R."/>
            <person name="Chuvochina M."/>
            <person name="Wittouck S."/>
            <person name="Arahal D.R."/>
            <person name="Sanchez-Porro C."/>
            <person name="Hugenholtz P."/>
            <person name="Ventosa A."/>
        </authorList>
    </citation>
    <scope>NUCLEOTIDE SEQUENCE [LARGE SCALE GENOMIC DNA]</scope>
    <source>
        <strain evidence="7 8">DSM 22428</strain>
    </source>
</reference>
<dbReference type="PANTHER" id="PTHR24351">
    <property type="entry name" value="RIBOSOMAL PROTEIN S6 KINASE"/>
    <property type="match status" value="1"/>
</dbReference>
<feature type="domain" description="Protein kinase" evidence="6">
    <location>
        <begin position="271"/>
        <end position="542"/>
    </location>
</feature>
<evidence type="ECO:0000259" key="6">
    <source>
        <dbReference type="PROSITE" id="PS50011"/>
    </source>
</evidence>
<keyword evidence="4 7" id="KW-0418">Kinase</keyword>
<keyword evidence="1" id="KW-0723">Serine/threonine-protein kinase</keyword>
<evidence type="ECO:0000256" key="4">
    <source>
        <dbReference type="ARBA" id="ARBA00022777"/>
    </source>
</evidence>
<dbReference type="CDD" id="cd14014">
    <property type="entry name" value="STKc_PknB_like"/>
    <property type="match status" value="1"/>
</dbReference>
<dbReference type="Pfam" id="PF00069">
    <property type="entry name" value="Pkinase"/>
    <property type="match status" value="1"/>
</dbReference>
<dbReference type="SUPFAM" id="SSF81606">
    <property type="entry name" value="PP2C-like"/>
    <property type="match status" value="1"/>
</dbReference>
<evidence type="ECO:0000256" key="2">
    <source>
        <dbReference type="ARBA" id="ARBA00022679"/>
    </source>
</evidence>
<evidence type="ECO:0000313" key="8">
    <source>
        <dbReference type="Proteomes" id="UP001269375"/>
    </source>
</evidence>
<comment type="caution">
    <text evidence="7">The sequence shown here is derived from an EMBL/GenBank/DDBJ whole genome shotgun (WGS) entry which is preliminary data.</text>
</comment>
<dbReference type="Proteomes" id="UP001269375">
    <property type="component" value="Unassembled WGS sequence"/>
</dbReference>